<dbReference type="InterPro" id="IPR036595">
    <property type="entry name" value="A-macroglobulin_rcpt-bd_sf"/>
</dbReference>
<gene>
    <name evidence="11" type="primary">CD109</name>
    <name evidence="11" type="ORF">TNIN_495401</name>
</gene>
<sequence>MHAVSVPHIICPVKCPLLSVSLQQLEVPRADCPAGAETTVFRVLVVNPHLLPSVTGAINMYITDASGNRIKQWGKVFTTKGIASADLLLSDQPVLGDWTINVDILGQLFKKTFTVAEYVLPHFEVQLSLPPYVTYSKPDCVASVTAKYTYGKPVKGHVKLIVKPSLRFGYLANEKPSVTEAEIDGTIDIPMNLVRDLGLKEETLTLEIDVVAEVEEYLTKRKYNTTSVIKMYDRDIKVELVKSSESYKPGLKYTAHLKVCYQDGTPVVVTNGDQIVLKYGYTYDDREWESRRIAVPSSGLVNVDFYPPVNTNASSLSMSAEFRGFEYHLENIETAMSPSNSFIQVLLRTENPTVDKEIELEINATEPLSHLVYEVLGRGDIVLANAIAVPNVKTYRFSIPVTYKMAPKARVVVFYVRPENNEIVADAVNFDVSGVFRTPVSVSTNMKETKPGAPINVTVATRPNALVGLLGIDQSVLLLKTGNDITQSDVITELETYDGGKKKMRYNPFYRKKRSLWWPGSATAHEVFDDSGVVVLTNGHVYRYIQLISYRSHDPWESLDDELNGLDSISYSLGNGKGSKPLVRKYFPETWIWDLAAAGNDGKLSLAKNVPDTITSWVISAFAMDPVNGLGIAPDNAKVTVFRPFFVKLNLPYAIIRSESLYLEVIVFNYLKKPIKADVTLENQNGDFEFTIAGNEIAATPDKMTKTVEVPAEDGISVLFLITPKTLGYIDLKVTAIAANAGDSVVRKLLVKPEGSPQFFNKALLVDLRDSNSKMMDKTVQIKVPKEAVPGSTSVTLSAIGDLLGPTVNNLDKLLRMPQGCGEQNMLNFVPNIVIAKYLKRVNRLTPGIQKKSLNFMESGYQRELTYRRNDGSFSAFGNSDKNGSTWLTAFVVRSFHQAKEFMEIDENVMNTALEWLAKQQKADGSFDEPGEIHHKAMQGGSGAKNALTAYVLLAFLENQAQKTFGQEMDKASKFLSRELKNSQDPYFVAIVTYAFHLSEHSEKDVALQKLLSLSTRGADTINWQKPRDNSGSYYTPQSQDVEMTAYALLTYTVRGDVAGSLPILRWLISQQNEFGGYSSTQDTVVGIQALAALGMRLASTSISINITYNSNDMRKTLSINSENAMVLQKVILPADTQSVSLQAEGFGVAIVQVTWSYNLESTEKAPAFALKPVLSRASTDDYMELDICTSYKEDGSSNMAVMEVSLPSGFQADTETLPMIKKLQKIKRVETQDGDTNVVIYFDRIGSDEMCINVPAYRNQKVANQKPVPVRVYDYYDLSKSARMFYEPKAITLCNVCEGQDCGNGCNELPDGVNSSSSLLYNLCAIVISLCARKLFFEIFVLLYAVLVNLVDGIDDENIFLLDELHSDTDTSNYLDYSSDDSCSELSSDEDLSSARIFTEVVKNPPVPCPQFKFSGIPSVHIQFDDTSDVLQFYETFIDFSLMSKIVEETNKFAKQCIQSSVARQFSKSKFWVETTVEELHVFFALNILKGIVKKPRIDHYWSKRYSTNTPFFSKIMSHCRFCLLQRYLHFSDNSAFDPQNHKCPRLVKVWPVLKHLNEKFSETVTPERDVTIEESLMLFKGRLGWKQFIPLKRARFGVKCFMLCESISGYVWSIIIYTGKDTILKPEYSKLCFSSQIVLTMMEPLLHKGYCLTIDSYYSSPELADKLVSC</sequence>
<feature type="domain" description="Alpha-2-macroglobulin" evidence="9">
    <location>
        <begin position="590"/>
        <end position="681"/>
    </location>
</feature>
<dbReference type="InterPro" id="IPR014756">
    <property type="entry name" value="Ig_E-set"/>
</dbReference>
<dbReference type="Gene3D" id="6.20.50.160">
    <property type="match status" value="1"/>
</dbReference>
<dbReference type="SMART" id="SM01360">
    <property type="entry name" value="A2M"/>
    <property type="match status" value="1"/>
</dbReference>
<dbReference type="InterPro" id="IPR019742">
    <property type="entry name" value="MacrogloblnA2_CS"/>
</dbReference>
<dbReference type="InterPro" id="IPR011626">
    <property type="entry name" value="Alpha-macroglobulin_TED"/>
</dbReference>
<organism evidence="11 12">
    <name type="scientific">Trichonephila inaurata madagascariensis</name>
    <dbReference type="NCBI Taxonomy" id="2747483"/>
    <lineage>
        <taxon>Eukaryota</taxon>
        <taxon>Metazoa</taxon>
        <taxon>Ecdysozoa</taxon>
        <taxon>Arthropoda</taxon>
        <taxon>Chelicerata</taxon>
        <taxon>Arachnida</taxon>
        <taxon>Araneae</taxon>
        <taxon>Araneomorphae</taxon>
        <taxon>Entelegynae</taxon>
        <taxon>Araneoidea</taxon>
        <taxon>Nephilidae</taxon>
        <taxon>Trichonephila</taxon>
        <taxon>Trichonephila inaurata</taxon>
    </lineage>
</organism>
<dbReference type="Pfam" id="PF13843">
    <property type="entry name" value="DDE_Tnp_1_7"/>
    <property type="match status" value="1"/>
</dbReference>
<dbReference type="Pfam" id="PF07677">
    <property type="entry name" value="A2M_recep"/>
    <property type="match status" value="1"/>
</dbReference>
<dbReference type="PROSITE" id="PS00477">
    <property type="entry name" value="ALPHA_2_MACROGLOBULIN"/>
    <property type="match status" value="1"/>
</dbReference>
<dbReference type="PANTHER" id="PTHR11412">
    <property type="entry name" value="MACROGLOBULIN / COMPLEMENT"/>
    <property type="match status" value="1"/>
</dbReference>
<keyword evidence="3" id="KW-0732">Signal</keyword>
<dbReference type="SMART" id="SM01361">
    <property type="entry name" value="A2M_recep"/>
    <property type="match status" value="1"/>
</dbReference>
<dbReference type="SUPFAM" id="SSF49410">
    <property type="entry name" value="Alpha-macroglobulin receptor domain"/>
    <property type="match status" value="1"/>
</dbReference>
<keyword evidence="7" id="KW-0325">Glycoprotein</keyword>
<evidence type="ECO:0000256" key="1">
    <source>
        <dbReference type="ARBA" id="ARBA00010952"/>
    </source>
</evidence>
<dbReference type="InterPro" id="IPR011625">
    <property type="entry name" value="A2M_N_BRD"/>
</dbReference>
<evidence type="ECO:0000256" key="7">
    <source>
        <dbReference type="ARBA" id="ARBA00023180"/>
    </source>
</evidence>
<evidence type="ECO:0000256" key="6">
    <source>
        <dbReference type="ARBA" id="ARBA00023157"/>
    </source>
</evidence>
<comment type="similarity">
    <text evidence="1">Belongs to the protease inhibitor I39 (alpha-2-macroglobulin) family.</text>
</comment>
<evidence type="ECO:0000256" key="3">
    <source>
        <dbReference type="ARBA" id="ARBA00022729"/>
    </source>
</evidence>
<dbReference type="SUPFAM" id="SSF48239">
    <property type="entry name" value="Terpenoid cyclases/Protein prenyltransferases"/>
    <property type="match status" value="1"/>
</dbReference>
<dbReference type="Pfam" id="PF07703">
    <property type="entry name" value="A2M_BRD"/>
    <property type="match status" value="1"/>
</dbReference>
<dbReference type="EMBL" id="BMAV01000866">
    <property type="protein sequence ID" value="GFY38470.1"/>
    <property type="molecule type" value="Genomic_DNA"/>
</dbReference>
<dbReference type="Gene3D" id="2.60.120.1540">
    <property type="match status" value="1"/>
</dbReference>
<evidence type="ECO:0000256" key="2">
    <source>
        <dbReference type="ARBA" id="ARBA00022690"/>
    </source>
</evidence>
<evidence type="ECO:0000259" key="9">
    <source>
        <dbReference type="SMART" id="SM01360"/>
    </source>
</evidence>
<dbReference type="Gene3D" id="2.60.40.10">
    <property type="entry name" value="Immunoglobulins"/>
    <property type="match status" value="2"/>
</dbReference>
<keyword evidence="5" id="KW-0882">Thioester bond</keyword>
<dbReference type="InterPro" id="IPR050473">
    <property type="entry name" value="A2M/Complement_sys"/>
</dbReference>
<evidence type="ECO:0000313" key="11">
    <source>
        <dbReference type="EMBL" id="GFY38470.1"/>
    </source>
</evidence>
<dbReference type="Proteomes" id="UP000886998">
    <property type="component" value="Unassembled WGS sequence"/>
</dbReference>
<keyword evidence="4" id="KW-0722">Serine protease inhibitor</keyword>
<keyword evidence="2" id="KW-0646">Protease inhibitor</keyword>
<dbReference type="Gene3D" id="1.50.10.20">
    <property type="match status" value="1"/>
</dbReference>
<dbReference type="Pfam" id="PF00207">
    <property type="entry name" value="A2M"/>
    <property type="match status" value="1"/>
</dbReference>
<keyword evidence="6" id="KW-1015">Disulfide bond</keyword>
<dbReference type="InterPro" id="IPR013783">
    <property type="entry name" value="Ig-like_fold"/>
</dbReference>
<evidence type="ECO:0000256" key="5">
    <source>
        <dbReference type="ARBA" id="ARBA00022966"/>
    </source>
</evidence>
<feature type="domain" description="Alpha-macroglobulin receptor-binding" evidence="10">
    <location>
        <begin position="1198"/>
        <end position="1287"/>
    </location>
</feature>
<dbReference type="InterPro" id="IPR009048">
    <property type="entry name" value="A-macroglobulin_rcpt-bd"/>
</dbReference>
<proteinExistence type="inferred from homology"/>
<dbReference type="SMART" id="SM01419">
    <property type="entry name" value="Thiol-ester_cl"/>
    <property type="match status" value="1"/>
</dbReference>
<evidence type="ECO:0000259" key="10">
    <source>
        <dbReference type="SMART" id="SM01361"/>
    </source>
</evidence>
<dbReference type="Pfam" id="PF07678">
    <property type="entry name" value="TED_complement"/>
    <property type="match status" value="1"/>
</dbReference>
<evidence type="ECO:0000256" key="4">
    <source>
        <dbReference type="ARBA" id="ARBA00022900"/>
    </source>
</evidence>
<dbReference type="OrthoDB" id="6510601at2759"/>
<dbReference type="Gene3D" id="2.60.40.1930">
    <property type="match status" value="2"/>
</dbReference>
<feature type="domain" description="Alpha-2-macroglobulin bait region" evidence="8">
    <location>
        <begin position="343"/>
        <end position="479"/>
    </location>
</feature>
<name>A0A8X6WPK5_9ARAC</name>
<protein>
    <submittedName>
        <fullName evidence="11">CD109 antigen</fullName>
    </submittedName>
</protein>
<dbReference type="InterPro" id="IPR047565">
    <property type="entry name" value="Alpha-macroglob_thiol-ester_cl"/>
</dbReference>
<reference evidence="11" key="1">
    <citation type="submission" date="2020-08" db="EMBL/GenBank/DDBJ databases">
        <title>Multicomponent nature underlies the extraordinary mechanical properties of spider dragline silk.</title>
        <authorList>
            <person name="Kono N."/>
            <person name="Nakamura H."/>
            <person name="Mori M."/>
            <person name="Yoshida Y."/>
            <person name="Ohtoshi R."/>
            <person name="Malay A.D."/>
            <person name="Moran D.A.P."/>
            <person name="Tomita M."/>
            <person name="Numata K."/>
            <person name="Arakawa K."/>
        </authorList>
    </citation>
    <scope>NUCLEOTIDE SEQUENCE</scope>
</reference>
<dbReference type="FunFam" id="1.50.10.20:FF:000001">
    <property type="entry name" value="CD109 isoform 1"/>
    <property type="match status" value="1"/>
</dbReference>
<dbReference type="SUPFAM" id="SSF81296">
    <property type="entry name" value="E set domains"/>
    <property type="match status" value="1"/>
</dbReference>
<dbReference type="Pfam" id="PF17791">
    <property type="entry name" value="MG3"/>
    <property type="match status" value="1"/>
</dbReference>
<dbReference type="SMART" id="SM01359">
    <property type="entry name" value="A2M_N_2"/>
    <property type="match status" value="1"/>
</dbReference>
<dbReference type="InterPro" id="IPR029526">
    <property type="entry name" value="PGBD"/>
</dbReference>
<dbReference type="Gene3D" id="2.60.40.690">
    <property type="entry name" value="Alpha-macroglobulin, receptor-binding domain"/>
    <property type="match status" value="1"/>
</dbReference>
<dbReference type="PANTHER" id="PTHR11412:SF136">
    <property type="entry name" value="CD109 ANTIGEN"/>
    <property type="match status" value="1"/>
</dbReference>
<accession>A0A8X6WPK5</accession>
<dbReference type="InterPro" id="IPR008930">
    <property type="entry name" value="Terpenoid_cyclase/PrenylTrfase"/>
</dbReference>
<dbReference type="InterPro" id="IPR041555">
    <property type="entry name" value="MG3"/>
</dbReference>
<evidence type="ECO:0000259" key="8">
    <source>
        <dbReference type="SMART" id="SM01359"/>
    </source>
</evidence>
<dbReference type="InterPro" id="IPR041813">
    <property type="entry name" value="A2M_TED"/>
</dbReference>
<dbReference type="GO" id="GO:0005615">
    <property type="term" value="C:extracellular space"/>
    <property type="evidence" value="ECO:0007669"/>
    <property type="project" value="InterPro"/>
</dbReference>
<evidence type="ECO:0000313" key="12">
    <source>
        <dbReference type="Proteomes" id="UP000886998"/>
    </source>
</evidence>
<dbReference type="CDD" id="cd02897">
    <property type="entry name" value="A2M_2"/>
    <property type="match status" value="1"/>
</dbReference>
<dbReference type="GO" id="GO:0004867">
    <property type="term" value="F:serine-type endopeptidase inhibitor activity"/>
    <property type="evidence" value="ECO:0007669"/>
    <property type="project" value="UniProtKB-KW"/>
</dbReference>
<keyword evidence="12" id="KW-1185">Reference proteome</keyword>
<dbReference type="InterPro" id="IPR001599">
    <property type="entry name" value="Macroglobln_a2"/>
</dbReference>
<comment type="caution">
    <text evidence="11">The sequence shown here is derived from an EMBL/GenBank/DDBJ whole genome shotgun (WGS) entry which is preliminary data.</text>
</comment>
<dbReference type="Gene3D" id="2.20.130.20">
    <property type="match status" value="1"/>
</dbReference>
<dbReference type="Gene3D" id="2.60.40.1940">
    <property type="match status" value="1"/>
</dbReference>